<name>A0A6M3IH39_9ZZZZ</name>
<organism evidence="1">
    <name type="scientific">viral metagenome</name>
    <dbReference type="NCBI Taxonomy" id="1070528"/>
    <lineage>
        <taxon>unclassified sequences</taxon>
        <taxon>metagenomes</taxon>
        <taxon>organismal metagenomes</taxon>
    </lineage>
</organism>
<proteinExistence type="predicted"/>
<accession>A0A6M3IH39</accession>
<sequence>MSWVAVAIAAAAVVGAAASTYSASKSSKAAKEATQAQVAGADAATQAELKMYYQSREDLAPWREVGEGALKDVNKVISAPPTEAEFAESPSYNFLFDQGIEAVKRSASATGQLGGGLVKKATKFGQGLASTGYSNFLTDWLRTQVNPKLALANVGQVATGQGVNAAINTGTNVAQNYLTAGNARASGYINQANAVTGGVQGVGNAVNQGVNNYLFYDYLKNRDRDPAVDYGTLGG</sequence>
<dbReference type="AlphaFoldDB" id="A0A6M3IH39"/>
<dbReference type="EMBL" id="MT141234">
    <property type="protein sequence ID" value="QJA56694.1"/>
    <property type="molecule type" value="Genomic_DNA"/>
</dbReference>
<protein>
    <submittedName>
        <fullName evidence="1">Uncharacterized protein</fullName>
    </submittedName>
</protein>
<evidence type="ECO:0000313" key="1">
    <source>
        <dbReference type="EMBL" id="QJA56694.1"/>
    </source>
</evidence>
<gene>
    <name evidence="1" type="ORF">MM415B01808_0004</name>
</gene>
<reference evidence="1" key="1">
    <citation type="submission" date="2020-03" db="EMBL/GenBank/DDBJ databases">
        <title>The deep terrestrial virosphere.</title>
        <authorList>
            <person name="Holmfeldt K."/>
            <person name="Nilsson E."/>
            <person name="Simone D."/>
            <person name="Lopez-Fernandez M."/>
            <person name="Wu X."/>
            <person name="de Brujin I."/>
            <person name="Lundin D."/>
            <person name="Andersson A."/>
            <person name="Bertilsson S."/>
            <person name="Dopson M."/>
        </authorList>
    </citation>
    <scope>NUCLEOTIDE SEQUENCE</scope>
    <source>
        <strain evidence="1">MM415B01808</strain>
    </source>
</reference>